<comment type="similarity">
    <text evidence="1">Belongs to the sulfotransferase 1 family.</text>
</comment>
<proteinExistence type="inferred from homology"/>
<dbReference type="Pfam" id="PF00685">
    <property type="entry name" value="Sulfotransfer_1"/>
    <property type="match status" value="1"/>
</dbReference>
<comment type="caution">
    <text evidence="4">The sequence shown here is derived from an EMBL/GenBank/DDBJ whole genome shotgun (WGS) entry which is preliminary data.</text>
</comment>
<dbReference type="Proteomes" id="UP000821866">
    <property type="component" value="Unassembled WGS sequence"/>
</dbReference>
<evidence type="ECO:0000256" key="1">
    <source>
        <dbReference type="ARBA" id="ARBA00005771"/>
    </source>
</evidence>
<gene>
    <name evidence="4" type="ORF">HPB51_027693</name>
</gene>
<dbReference type="PANTHER" id="PTHR11783">
    <property type="entry name" value="SULFOTRANSFERASE SULT"/>
    <property type="match status" value="1"/>
</dbReference>
<organism evidence="4 5">
    <name type="scientific">Rhipicephalus microplus</name>
    <name type="common">Cattle tick</name>
    <name type="synonym">Boophilus microplus</name>
    <dbReference type="NCBI Taxonomy" id="6941"/>
    <lineage>
        <taxon>Eukaryota</taxon>
        <taxon>Metazoa</taxon>
        <taxon>Ecdysozoa</taxon>
        <taxon>Arthropoda</taxon>
        <taxon>Chelicerata</taxon>
        <taxon>Arachnida</taxon>
        <taxon>Acari</taxon>
        <taxon>Parasitiformes</taxon>
        <taxon>Ixodida</taxon>
        <taxon>Ixodoidea</taxon>
        <taxon>Ixodidae</taxon>
        <taxon>Rhipicephalinae</taxon>
        <taxon>Rhipicephalus</taxon>
        <taxon>Boophilus</taxon>
    </lineage>
</organism>
<keyword evidence="5" id="KW-1185">Reference proteome</keyword>
<dbReference type="EMBL" id="JABSTU010004281">
    <property type="protein sequence ID" value="KAH7964069.1"/>
    <property type="molecule type" value="Genomic_DNA"/>
</dbReference>
<evidence type="ECO:0000313" key="5">
    <source>
        <dbReference type="Proteomes" id="UP000821866"/>
    </source>
</evidence>
<accession>A0A9J6CZF8</accession>
<reference evidence="4" key="1">
    <citation type="journal article" date="2020" name="Cell">
        <title>Large-Scale Comparative Analyses of Tick Genomes Elucidate Their Genetic Diversity and Vector Capacities.</title>
        <authorList>
            <consortium name="Tick Genome and Microbiome Consortium (TIGMIC)"/>
            <person name="Jia N."/>
            <person name="Wang J."/>
            <person name="Shi W."/>
            <person name="Du L."/>
            <person name="Sun Y."/>
            <person name="Zhan W."/>
            <person name="Jiang J.F."/>
            <person name="Wang Q."/>
            <person name="Zhang B."/>
            <person name="Ji P."/>
            <person name="Bell-Sakyi L."/>
            <person name="Cui X.M."/>
            <person name="Yuan T.T."/>
            <person name="Jiang B.G."/>
            <person name="Yang W.F."/>
            <person name="Lam T.T."/>
            <person name="Chang Q.C."/>
            <person name="Ding S.J."/>
            <person name="Wang X.J."/>
            <person name="Zhu J.G."/>
            <person name="Ruan X.D."/>
            <person name="Zhao L."/>
            <person name="Wei J.T."/>
            <person name="Ye R.Z."/>
            <person name="Que T.C."/>
            <person name="Du C.H."/>
            <person name="Zhou Y.H."/>
            <person name="Cheng J.X."/>
            <person name="Dai P.F."/>
            <person name="Guo W.B."/>
            <person name="Han X.H."/>
            <person name="Huang E.J."/>
            <person name="Li L.F."/>
            <person name="Wei W."/>
            <person name="Gao Y.C."/>
            <person name="Liu J.Z."/>
            <person name="Shao H.Z."/>
            <person name="Wang X."/>
            <person name="Wang C.C."/>
            <person name="Yang T.C."/>
            <person name="Huo Q.B."/>
            <person name="Li W."/>
            <person name="Chen H.Y."/>
            <person name="Chen S.E."/>
            <person name="Zhou L.G."/>
            <person name="Ni X.B."/>
            <person name="Tian J.H."/>
            <person name="Sheng Y."/>
            <person name="Liu T."/>
            <person name="Pan Y.S."/>
            <person name="Xia L.Y."/>
            <person name="Li J."/>
            <person name="Zhao F."/>
            <person name="Cao W.C."/>
        </authorList>
    </citation>
    <scope>NUCLEOTIDE SEQUENCE</scope>
    <source>
        <strain evidence="4">Rmic-2018</strain>
    </source>
</reference>
<evidence type="ECO:0000313" key="4">
    <source>
        <dbReference type="EMBL" id="KAH7964069.1"/>
    </source>
</evidence>
<sequence length="125" mass="14378">MVLKIAHFLGPEYAATCRDETLLQKILKNCSMESMRGILTENVSALMKKVAEKVSQKYLQRLDATEKTPDVNSEMHEGGQFVRKGLVGEWKEYFTSEQIAHTKKWVTERTRGSDVMSLWDDLRLP</sequence>
<dbReference type="GO" id="GO:0008146">
    <property type="term" value="F:sulfotransferase activity"/>
    <property type="evidence" value="ECO:0007669"/>
    <property type="project" value="InterPro"/>
</dbReference>
<protein>
    <recommendedName>
        <fullName evidence="3">Sulfotransferase domain-containing protein</fullName>
    </recommendedName>
</protein>
<evidence type="ECO:0000259" key="3">
    <source>
        <dbReference type="Pfam" id="PF00685"/>
    </source>
</evidence>
<dbReference type="AlphaFoldDB" id="A0A9J6CZF8"/>
<dbReference type="SUPFAM" id="SSF52540">
    <property type="entry name" value="P-loop containing nucleoside triphosphate hydrolases"/>
    <property type="match status" value="1"/>
</dbReference>
<dbReference type="InterPro" id="IPR000863">
    <property type="entry name" value="Sulfotransferase_dom"/>
</dbReference>
<keyword evidence="2" id="KW-0808">Transferase</keyword>
<name>A0A9J6CZF8_RHIMP</name>
<reference evidence="4" key="2">
    <citation type="submission" date="2021-09" db="EMBL/GenBank/DDBJ databases">
        <authorList>
            <person name="Jia N."/>
            <person name="Wang J."/>
            <person name="Shi W."/>
            <person name="Du L."/>
            <person name="Sun Y."/>
            <person name="Zhan W."/>
            <person name="Jiang J."/>
            <person name="Wang Q."/>
            <person name="Zhang B."/>
            <person name="Ji P."/>
            <person name="Sakyi L.B."/>
            <person name="Cui X."/>
            <person name="Yuan T."/>
            <person name="Jiang B."/>
            <person name="Yang W."/>
            <person name="Lam T.T.-Y."/>
            <person name="Chang Q."/>
            <person name="Ding S."/>
            <person name="Wang X."/>
            <person name="Zhu J."/>
            <person name="Ruan X."/>
            <person name="Zhao L."/>
            <person name="Wei J."/>
            <person name="Que T."/>
            <person name="Du C."/>
            <person name="Cheng J."/>
            <person name="Dai P."/>
            <person name="Han X."/>
            <person name="Huang E."/>
            <person name="Gao Y."/>
            <person name="Liu J."/>
            <person name="Shao H."/>
            <person name="Ye R."/>
            <person name="Li L."/>
            <person name="Wei W."/>
            <person name="Wang X."/>
            <person name="Wang C."/>
            <person name="Huo Q."/>
            <person name="Li W."/>
            <person name="Guo W."/>
            <person name="Chen H."/>
            <person name="Chen S."/>
            <person name="Zhou L."/>
            <person name="Zhou L."/>
            <person name="Ni X."/>
            <person name="Tian J."/>
            <person name="Zhou Y."/>
            <person name="Sheng Y."/>
            <person name="Liu T."/>
            <person name="Pan Y."/>
            <person name="Xia L."/>
            <person name="Li J."/>
            <person name="Zhao F."/>
            <person name="Cao W."/>
        </authorList>
    </citation>
    <scope>NUCLEOTIDE SEQUENCE</scope>
    <source>
        <strain evidence="4">Rmic-2018</strain>
        <tissue evidence="4">Larvae</tissue>
    </source>
</reference>
<dbReference type="Gene3D" id="3.40.50.300">
    <property type="entry name" value="P-loop containing nucleotide triphosphate hydrolases"/>
    <property type="match status" value="1"/>
</dbReference>
<feature type="domain" description="Sulfotransferase" evidence="3">
    <location>
        <begin position="2"/>
        <end position="112"/>
    </location>
</feature>
<dbReference type="InterPro" id="IPR027417">
    <property type="entry name" value="P-loop_NTPase"/>
</dbReference>
<evidence type="ECO:0000256" key="2">
    <source>
        <dbReference type="ARBA" id="ARBA00022679"/>
    </source>
</evidence>